<dbReference type="InterPro" id="IPR015496">
    <property type="entry name" value="Ubiquilin"/>
</dbReference>
<evidence type="ECO:0000256" key="1">
    <source>
        <dbReference type="SAM" id="MobiDB-lite"/>
    </source>
</evidence>
<organism evidence="4 5">
    <name type="scientific">Saccoglossus kowalevskii</name>
    <name type="common">Acorn worm</name>
    <dbReference type="NCBI Taxonomy" id="10224"/>
    <lineage>
        <taxon>Eukaryota</taxon>
        <taxon>Metazoa</taxon>
        <taxon>Hemichordata</taxon>
        <taxon>Enteropneusta</taxon>
        <taxon>Harrimaniidae</taxon>
        <taxon>Saccoglossus</taxon>
    </lineage>
</organism>
<dbReference type="InterPro" id="IPR006636">
    <property type="entry name" value="STI1_HS-bd"/>
</dbReference>
<accession>A0ABM0M5V3</accession>
<dbReference type="PROSITE" id="PS50053">
    <property type="entry name" value="UBIQUITIN_2"/>
    <property type="match status" value="1"/>
</dbReference>
<feature type="region of interest" description="Disordered" evidence="1">
    <location>
        <begin position="87"/>
        <end position="125"/>
    </location>
</feature>
<dbReference type="Gene3D" id="1.10.8.10">
    <property type="entry name" value="DNA helicase RuvA subunit, C-terminal domain"/>
    <property type="match status" value="1"/>
</dbReference>
<protein>
    <submittedName>
        <fullName evidence="5">LOW QUALITY PROTEIN: ubiquilin-1-like</fullName>
    </submittedName>
</protein>
<dbReference type="Gene3D" id="3.10.20.90">
    <property type="entry name" value="Phosphatidylinositol 3-kinase Catalytic Subunit, Chain A, domain 1"/>
    <property type="match status" value="1"/>
</dbReference>
<dbReference type="InterPro" id="IPR009060">
    <property type="entry name" value="UBA-like_sf"/>
</dbReference>
<name>A0ABM0M5V3_SACKO</name>
<proteinExistence type="predicted"/>
<dbReference type="PROSITE" id="PS50030">
    <property type="entry name" value="UBA"/>
    <property type="match status" value="1"/>
</dbReference>
<dbReference type="CDD" id="cd14399">
    <property type="entry name" value="UBA_PLICs"/>
    <property type="match status" value="1"/>
</dbReference>
<feature type="compositionally biased region" description="Low complexity" evidence="1">
    <location>
        <begin position="272"/>
        <end position="329"/>
    </location>
</feature>
<dbReference type="GeneID" id="100369959"/>
<dbReference type="SMART" id="SM00727">
    <property type="entry name" value="STI1"/>
    <property type="match status" value="3"/>
</dbReference>
<dbReference type="PANTHER" id="PTHR10677">
    <property type="entry name" value="UBIQUILIN"/>
    <property type="match status" value="1"/>
</dbReference>
<evidence type="ECO:0000313" key="4">
    <source>
        <dbReference type="Proteomes" id="UP000694865"/>
    </source>
</evidence>
<feature type="domain" description="UBA" evidence="2">
    <location>
        <begin position="534"/>
        <end position="578"/>
    </location>
</feature>
<reference evidence="5" key="1">
    <citation type="submission" date="2025-08" db="UniProtKB">
        <authorList>
            <consortium name="RefSeq"/>
        </authorList>
    </citation>
    <scope>IDENTIFICATION</scope>
    <source>
        <tissue evidence="5">Testes</tissue>
    </source>
</reference>
<feature type="compositionally biased region" description="Polar residues" evidence="1">
    <location>
        <begin position="251"/>
        <end position="262"/>
    </location>
</feature>
<dbReference type="SUPFAM" id="SSF46934">
    <property type="entry name" value="UBA-like"/>
    <property type="match status" value="1"/>
</dbReference>
<keyword evidence="4" id="KW-1185">Reference proteome</keyword>
<gene>
    <name evidence="5" type="primary">LOC100369959</name>
</gene>
<sequence length="583" mass="61685">MADTGDDSGTKINVIVKTPKDKETIETESSALVRDFKAEISKRFNAPPEQLCLIFAGKILKDNETIDQHSKCNYGFCFILAQQQAAERAQSPGSPSTTPQSVPSPSPAAPSNEPNTGTNPAAPFGVGGLGGLSGLGGLGMGSANFMEMQQRMQSELMRNPQMMQQIMDNPFVQSMMSNPEIMRQLILSNPQMQQLMENNVFHSHSTYSPTSIPGGYNALRRMYTDIQEPMLNAAQEGLGSNPFSALINPNADDSGSVQQGTENVDPLPNPWAPASQRTSATTTSPASPLASTTANTSTTTPTTTTTASGTQPTATATSTTQPAPTAFPGFPGGGMGSGMFGTPGMQSIIQQMSDNPQLMQNMLQAPYMQSMMQAMSHNPDLATQILGNNPLFAGNPQLQQQLTQQMPQFLQQMQNPEVQQMMTNPRALQAILQIQQGMQQLSQEAPGLVPGMPGMSGPSPTVPPTTTSTTSSSPSPAGSTGTTTTTTTPTPTSTSTTSSTAPSSQQQPDMSQLMAQMMQTLAGMGGTGMMSGQPPEERFRVQLEQLNAMGFIDREANIRALQQTGGDLNAAIERLLGGNGTMA</sequence>
<dbReference type="SUPFAM" id="SSF54236">
    <property type="entry name" value="Ubiquitin-like"/>
    <property type="match status" value="1"/>
</dbReference>
<dbReference type="Pfam" id="PF00240">
    <property type="entry name" value="ubiquitin"/>
    <property type="match status" value="1"/>
</dbReference>
<feature type="compositionally biased region" description="Low complexity" evidence="1">
    <location>
        <begin position="90"/>
        <end position="101"/>
    </location>
</feature>
<evidence type="ECO:0000313" key="5">
    <source>
        <dbReference type="RefSeq" id="XP_006815394.1"/>
    </source>
</evidence>
<dbReference type="Pfam" id="PF23195">
    <property type="entry name" value="UBQLN1"/>
    <property type="match status" value="2"/>
</dbReference>
<dbReference type="Gene3D" id="1.10.260.100">
    <property type="match status" value="1"/>
</dbReference>
<evidence type="ECO:0000259" key="2">
    <source>
        <dbReference type="PROSITE" id="PS50030"/>
    </source>
</evidence>
<feature type="compositionally biased region" description="Low complexity" evidence="1">
    <location>
        <begin position="442"/>
        <end position="504"/>
    </location>
</feature>
<feature type="region of interest" description="Disordered" evidence="1">
    <location>
        <begin position="242"/>
        <end position="334"/>
    </location>
</feature>
<dbReference type="InterPro" id="IPR015940">
    <property type="entry name" value="UBA"/>
</dbReference>
<dbReference type="SMART" id="SM00213">
    <property type="entry name" value="UBQ"/>
    <property type="match status" value="1"/>
</dbReference>
<dbReference type="PANTHER" id="PTHR10677:SF3">
    <property type="entry name" value="FI07626P-RELATED"/>
    <property type="match status" value="1"/>
</dbReference>
<dbReference type="InterPro" id="IPR029071">
    <property type="entry name" value="Ubiquitin-like_domsf"/>
</dbReference>
<dbReference type="InterPro" id="IPR000626">
    <property type="entry name" value="Ubiquitin-like_dom"/>
</dbReference>
<evidence type="ECO:0000259" key="3">
    <source>
        <dbReference type="PROSITE" id="PS50053"/>
    </source>
</evidence>
<dbReference type="SMART" id="SM00165">
    <property type="entry name" value="UBA"/>
    <property type="match status" value="1"/>
</dbReference>
<dbReference type="Pfam" id="PF00627">
    <property type="entry name" value="UBA"/>
    <property type="match status" value="1"/>
</dbReference>
<dbReference type="Proteomes" id="UP000694865">
    <property type="component" value="Unplaced"/>
</dbReference>
<feature type="region of interest" description="Disordered" evidence="1">
    <location>
        <begin position="442"/>
        <end position="510"/>
    </location>
</feature>
<dbReference type="RefSeq" id="XP_006815394.1">
    <property type="nucleotide sequence ID" value="XM_006815331.1"/>
</dbReference>
<feature type="domain" description="Ubiquitin-like" evidence="3">
    <location>
        <begin position="12"/>
        <end position="68"/>
    </location>
</feature>